<dbReference type="Pfam" id="PF00664">
    <property type="entry name" value="ABC_membrane"/>
    <property type="match status" value="1"/>
</dbReference>
<dbReference type="PANTHER" id="PTHR43394">
    <property type="entry name" value="ATP-DEPENDENT PERMEASE MDL1, MITOCHONDRIAL"/>
    <property type="match status" value="1"/>
</dbReference>
<dbReference type="Gene3D" id="1.20.1560.10">
    <property type="entry name" value="ABC transporter type 1, transmembrane domain"/>
    <property type="match status" value="1"/>
</dbReference>
<name>A0A1R4KLM5_9ACTN</name>
<evidence type="ECO:0000256" key="1">
    <source>
        <dbReference type="ARBA" id="ARBA00004429"/>
    </source>
</evidence>
<keyword evidence="3" id="KW-1003">Cell membrane</keyword>
<evidence type="ECO:0000256" key="8">
    <source>
        <dbReference type="ARBA" id="ARBA00022989"/>
    </source>
</evidence>
<dbReference type="InterPro" id="IPR011527">
    <property type="entry name" value="ABC1_TM_dom"/>
</dbReference>
<dbReference type="AlphaFoldDB" id="A0A1R4KLM5"/>
<reference evidence="15 16" key="1">
    <citation type="submission" date="2017-02" db="EMBL/GenBank/DDBJ databases">
        <authorList>
            <person name="Peterson S.W."/>
        </authorList>
    </citation>
    <scope>NUCLEOTIDE SEQUENCE [LARGE SCALE GENOMIC DNA]</scope>
    <source>
        <strain evidence="15 16">LSP_Lj1</strain>
    </source>
</reference>
<gene>
    <name evidence="15" type="ORF">FM114_15550</name>
</gene>
<keyword evidence="7 15" id="KW-0067">ATP-binding</keyword>
<evidence type="ECO:0000256" key="2">
    <source>
        <dbReference type="ARBA" id="ARBA00022448"/>
    </source>
</evidence>
<protein>
    <submittedName>
        <fullName evidence="15">Lipid A export ATP-binding/permease protein MsbA</fullName>
    </submittedName>
</protein>
<evidence type="ECO:0000256" key="11">
    <source>
        <dbReference type="SAM" id="MobiDB-lite"/>
    </source>
</evidence>
<dbReference type="InterPro" id="IPR027417">
    <property type="entry name" value="P-loop_NTPase"/>
</dbReference>
<feature type="transmembrane region" description="Helical" evidence="12">
    <location>
        <begin position="185"/>
        <end position="204"/>
    </location>
</feature>
<evidence type="ECO:0000256" key="5">
    <source>
        <dbReference type="ARBA" id="ARBA00022692"/>
    </source>
</evidence>
<dbReference type="InterPro" id="IPR003439">
    <property type="entry name" value="ABC_transporter-like_ATP-bd"/>
</dbReference>
<dbReference type="RefSeq" id="WP_256764242.1">
    <property type="nucleotide sequence ID" value="NZ_FUKQ01000063.1"/>
</dbReference>
<organism evidence="15 16">
    <name type="scientific">Luteococcus japonicus LSP_Lj1</name>
    <dbReference type="NCBI Taxonomy" id="1255658"/>
    <lineage>
        <taxon>Bacteria</taxon>
        <taxon>Bacillati</taxon>
        <taxon>Actinomycetota</taxon>
        <taxon>Actinomycetes</taxon>
        <taxon>Propionibacteriales</taxon>
        <taxon>Propionibacteriaceae</taxon>
        <taxon>Luteococcus</taxon>
    </lineage>
</organism>
<dbReference type="GO" id="GO:0016887">
    <property type="term" value="F:ATP hydrolysis activity"/>
    <property type="evidence" value="ECO:0007669"/>
    <property type="project" value="InterPro"/>
</dbReference>
<dbReference type="Pfam" id="PF00005">
    <property type="entry name" value="ABC_tran"/>
    <property type="match status" value="1"/>
</dbReference>
<proteinExistence type="inferred from homology"/>
<dbReference type="InterPro" id="IPR017871">
    <property type="entry name" value="ABC_transporter-like_CS"/>
</dbReference>
<feature type="transmembrane region" description="Helical" evidence="12">
    <location>
        <begin position="81"/>
        <end position="102"/>
    </location>
</feature>
<evidence type="ECO:0000259" key="14">
    <source>
        <dbReference type="PROSITE" id="PS50929"/>
    </source>
</evidence>
<keyword evidence="6" id="KW-0547">Nucleotide-binding</keyword>
<keyword evidence="4" id="KW-0997">Cell inner membrane</keyword>
<feature type="transmembrane region" description="Helical" evidence="12">
    <location>
        <begin position="43"/>
        <end position="61"/>
    </location>
</feature>
<dbReference type="SUPFAM" id="SSF52540">
    <property type="entry name" value="P-loop containing nucleoside triphosphate hydrolases"/>
    <property type="match status" value="1"/>
</dbReference>
<dbReference type="GO" id="GO:0005886">
    <property type="term" value="C:plasma membrane"/>
    <property type="evidence" value="ECO:0007669"/>
    <property type="project" value="UniProtKB-SubCell"/>
</dbReference>
<comment type="subcellular location">
    <subcellularLocation>
        <location evidence="1">Cell inner membrane</location>
        <topology evidence="1">Multi-pass membrane protein</topology>
    </subcellularLocation>
</comment>
<feature type="transmembrane region" description="Helical" evidence="12">
    <location>
        <begin position="267"/>
        <end position="287"/>
    </location>
</feature>
<dbReference type="InterPro" id="IPR036640">
    <property type="entry name" value="ABC1_TM_sf"/>
</dbReference>
<dbReference type="PROSITE" id="PS50893">
    <property type="entry name" value="ABC_TRANSPORTER_2"/>
    <property type="match status" value="1"/>
</dbReference>
<feature type="domain" description="ABC transmembrane type-1" evidence="14">
    <location>
        <begin position="46"/>
        <end position="330"/>
    </location>
</feature>
<evidence type="ECO:0000256" key="6">
    <source>
        <dbReference type="ARBA" id="ARBA00022741"/>
    </source>
</evidence>
<dbReference type="PROSITE" id="PS00211">
    <property type="entry name" value="ABC_TRANSPORTER_1"/>
    <property type="match status" value="1"/>
</dbReference>
<evidence type="ECO:0000256" key="12">
    <source>
        <dbReference type="SAM" id="Phobius"/>
    </source>
</evidence>
<comment type="similarity">
    <text evidence="10">Belongs to the ABC transporter superfamily. Siderophore-Fe(3+) uptake transporter (SIUT) (TC 3.A.1.21) family.</text>
</comment>
<keyword evidence="9 12" id="KW-0472">Membrane</keyword>
<dbReference type="SMART" id="SM00382">
    <property type="entry name" value="AAA"/>
    <property type="match status" value="1"/>
</dbReference>
<dbReference type="InterPro" id="IPR003593">
    <property type="entry name" value="AAA+_ATPase"/>
</dbReference>
<evidence type="ECO:0000256" key="9">
    <source>
        <dbReference type="ARBA" id="ARBA00023136"/>
    </source>
</evidence>
<evidence type="ECO:0000256" key="3">
    <source>
        <dbReference type="ARBA" id="ARBA00022475"/>
    </source>
</evidence>
<dbReference type="FunFam" id="3.40.50.300:FF:000221">
    <property type="entry name" value="Multidrug ABC transporter ATP-binding protein"/>
    <property type="match status" value="1"/>
</dbReference>
<feature type="transmembrane region" description="Helical" evidence="12">
    <location>
        <begin position="156"/>
        <end position="179"/>
    </location>
</feature>
<dbReference type="GO" id="GO:0015421">
    <property type="term" value="F:ABC-type oligopeptide transporter activity"/>
    <property type="evidence" value="ECO:0007669"/>
    <property type="project" value="TreeGrafter"/>
</dbReference>
<keyword evidence="8 12" id="KW-1133">Transmembrane helix</keyword>
<evidence type="ECO:0000313" key="15">
    <source>
        <dbReference type="EMBL" id="SJN45067.1"/>
    </source>
</evidence>
<dbReference type="PANTHER" id="PTHR43394:SF1">
    <property type="entry name" value="ATP-BINDING CASSETTE SUB-FAMILY B MEMBER 10, MITOCHONDRIAL"/>
    <property type="match status" value="1"/>
</dbReference>
<dbReference type="InterPro" id="IPR039421">
    <property type="entry name" value="Type_1_exporter"/>
</dbReference>
<evidence type="ECO:0000313" key="16">
    <source>
        <dbReference type="Proteomes" id="UP000188342"/>
    </source>
</evidence>
<dbReference type="Gene3D" id="3.40.50.300">
    <property type="entry name" value="P-loop containing nucleotide triphosphate hydrolases"/>
    <property type="match status" value="1"/>
</dbReference>
<keyword evidence="2" id="KW-0813">Transport</keyword>
<dbReference type="EMBL" id="FUKQ01000063">
    <property type="protein sequence ID" value="SJN45067.1"/>
    <property type="molecule type" value="Genomic_DNA"/>
</dbReference>
<keyword evidence="16" id="KW-1185">Reference proteome</keyword>
<dbReference type="GO" id="GO:0005524">
    <property type="term" value="F:ATP binding"/>
    <property type="evidence" value="ECO:0007669"/>
    <property type="project" value="UniProtKB-KW"/>
</dbReference>
<accession>A0A1R4KLM5</accession>
<feature type="domain" description="ABC transporter" evidence="13">
    <location>
        <begin position="378"/>
        <end position="616"/>
    </location>
</feature>
<keyword evidence="5 12" id="KW-0812">Transmembrane</keyword>
<dbReference type="CDD" id="cd18550">
    <property type="entry name" value="ABC_6TM_exporter_like"/>
    <property type="match status" value="1"/>
</dbReference>
<dbReference type="PROSITE" id="PS50929">
    <property type="entry name" value="ABC_TM1F"/>
    <property type="match status" value="1"/>
</dbReference>
<evidence type="ECO:0000256" key="4">
    <source>
        <dbReference type="ARBA" id="ARBA00022519"/>
    </source>
</evidence>
<evidence type="ECO:0000256" key="7">
    <source>
        <dbReference type="ARBA" id="ARBA00022840"/>
    </source>
</evidence>
<evidence type="ECO:0000259" key="13">
    <source>
        <dbReference type="PROSITE" id="PS50893"/>
    </source>
</evidence>
<dbReference type="Proteomes" id="UP000188342">
    <property type="component" value="Unassembled WGS sequence"/>
</dbReference>
<sequence>MSGMGGPSGRMMGGLKKDPELKNHDLAPGTVRRVIGYGAPYKGLLLVFLVCVVLSAVAGVVPPLLFKTIVDDGVLKGDTGLVLRMAGIVAALAVAEAVLGILQRWCSARVGEGLIYDLRTQVFDHVSSMPLAFFSRTHTGKLVSRLQSDVLGAQRAFTTTLSSVLSNVISLVLVLAAMISLSWQLTLASLVLLPVFLIPARIVGGRLANLTRDSMQLNGELSAMMTERFTVSGALLVKLFGRPSHEHEVFAGKAEALRGNGVTIAMVGRLFMTAMTLVAALATALVYGAGGWMAIKGSLTVGTLTALAGLLARLYGPLVQLTNVRIDVMSALVSFERVFEVLDLKPLITDAPEARRASGVPSIDFEQVGFTYPDPELVSLPSLEPVTPGHESRNQQVLHDVSFRAEPGQTVALVGPSGAGKTTITNLLTRLYDVTEGRVRVGGDDVRELTQESLQQMVGYVTQDAHMFHDTIRNNLAYGAPGASEQQMRDALAAAQILPLVDRLPDGLDTMVGERGYRLSGGERQRFAIARLMLKAPPIVVLDEATAHLDSESEVAVQRALDAAMADRTSVVIAHRLSTVRAADQILVLEAGRIVERGTHAELLAANGPYAELYHSQFE</sequence>
<feature type="region of interest" description="Disordered" evidence="11">
    <location>
        <begin position="1"/>
        <end position="21"/>
    </location>
</feature>
<dbReference type="SUPFAM" id="SSF90123">
    <property type="entry name" value="ABC transporter transmembrane region"/>
    <property type="match status" value="1"/>
</dbReference>
<dbReference type="STRING" id="1255658.FM114_15550"/>
<feature type="compositionally biased region" description="Gly residues" evidence="11">
    <location>
        <begin position="1"/>
        <end position="12"/>
    </location>
</feature>
<evidence type="ECO:0000256" key="10">
    <source>
        <dbReference type="ARBA" id="ARBA00023455"/>
    </source>
</evidence>